<proteinExistence type="predicted"/>
<organism evidence="2 3">
    <name type="scientific">Vineibacter terrae</name>
    <dbReference type="NCBI Taxonomy" id="2586908"/>
    <lineage>
        <taxon>Bacteria</taxon>
        <taxon>Pseudomonadati</taxon>
        <taxon>Pseudomonadota</taxon>
        <taxon>Alphaproteobacteria</taxon>
        <taxon>Hyphomicrobiales</taxon>
        <taxon>Vineibacter</taxon>
    </lineage>
</organism>
<accession>A0A5C8PTD1</accession>
<evidence type="ECO:0000259" key="1">
    <source>
        <dbReference type="Pfam" id="PF02627"/>
    </source>
</evidence>
<evidence type="ECO:0000313" key="2">
    <source>
        <dbReference type="EMBL" id="TXL79498.1"/>
    </source>
</evidence>
<keyword evidence="3" id="KW-1185">Reference proteome</keyword>
<dbReference type="Proteomes" id="UP000321638">
    <property type="component" value="Unassembled WGS sequence"/>
</dbReference>
<dbReference type="PANTHER" id="PTHR34846:SF10">
    <property type="entry name" value="CYTOPLASMIC PROTEIN"/>
    <property type="match status" value="1"/>
</dbReference>
<dbReference type="OrthoDB" id="9801997at2"/>
<evidence type="ECO:0000313" key="3">
    <source>
        <dbReference type="Proteomes" id="UP000321638"/>
    </source>
</evidence>
<feature type="domain" description="Carboxymuconolactone decarboxylase-like" evidence="1">
    <location>
        <begin position="12"/>
        <end position="94"/>
    </location>
</feature>
<dbReference type="InterPro" id="IPR004675">
    <property type="entry name" value="AhpD_core"/>
</dbReference>
<gene>
    <name evidence="2" type="ORF">FHP25_06010</name>
</gene>
<name>A0A5C8PTD1_9HYPH</name>
<dbReference type="AlphaFoldDB" id="A0A5C8PTD1"/>
<dbReference type="SUPFAM" id="SSF69118">
    <property type="entry name" value="AhpD-like"/>
    <property type="match status" value="1"/>
</dbReference>
<dbReference type="NCBIfam" id="TIGR00778">
    <property type="entry name" value="ahpD_dom"/>
    <property type="match status" value="1"/>
</dbReference>
<dbReference type="Gene3D" id="1.20.1290.10">
    <property type="entry name" value="AhpD-like"/>
    <property type="match status" value="1"/>
</dbReference>
<dbReference type="InterPro" id="IPR029032">
    <property type="entry name" value="AhpD-like"/>
</dbReference>
<dbReference type="InterPro" id="IPR003779">
    <property type="entry name" value="CMD-like"/>
</dbReference>
<protein>
    <submittedName>
        <fullName evidence="2">Carboxymuconolactone decarboxylase family protein</fullName>
    </submittedName>
</protein>
<dbReference type="EMBL" id="VDUZ01000005">
    <property type="protein sequence ID" value="TXL79498.1"/>
    <property type="molecule type" value="Genomic_DNA"/>
</dbReference>
<dbReference type="Pfam" id="PF02627">
    <property type="entry name" value="CMD"/>
    <property type="match status" value="1"/>
</dbReference>
<dbReference type="RefSeq" id="WP_147846005.1">
    <property type="nucleotide sequence ID" value="NZ_DATAJT010000497.1"/>
</dbReference>
<comment type="caution">
    <text evidence="2">The sequence shown here is derived from an EMBL/GenBank/DDBJ whole genome shotgun (WGS) entry which is preliminary data.</text>
</comment>
<dbReference type="GO" id="GO:0051920">
    <property type="term" value="F:peroxiredoxin activity"/>
    <property type="evidence" value="ECO:0007669"/>
    <property type="project" value="InterPro"/>
</dbReference>
<sequence length="154" mass="17101">MKARLDAHKVAPETMKAVITLAGHVNKSGLEPSLIELVKLRASQINGCAYCVHLHSRDARAKGESEDRVQLLVTWQESPLYTDRERAALAWTEALTLLAQTRAPDDVYDEVRRHFSEEETVKLTALIGTINLLNRFGVGFRMVHPVQVKAAAAS</sequence>
<dbReference type="PANTHER" id="PTHR34846">
    <property type="entry name" value="4-CARBOXYMUCONOLACTONE DECARBOXYLASE FAMILY PROTEIN (AFU_ORTHOLOGUE AFUA_6G11590)"/>
    <property type="match status" value="1"/>
</dbReference>
<reference evidence="2 3" key="1">
    <citation type="submission" date="2019-06" db="EMBL/GenBank/DDBJ databases">
        <title>New taxonomy in bacterial strain CC-CFT640, isolated from vineyard.</title>
        <authorList>
            <person name="Lin S.-Y."/>
            <person name="Tsai C.-F."/>
            <person name="Young C.-C."/>
        </authorList>
    </citation>
    <scope>NUCLEOTIDE SEQUENCE [LARGE SCALE GENOMIC DNA]</scope>
    <source>
        <strain evidence="2 3">CC-CFT640</strain>
    </source>
</reference>